<protein>
    <submittedName>
        <fullName evidence="1">YjdF family protein</fullName>
    </submittedName>
</protein>
<keyword evidence="2" id="KW-1185">Reference proteome</keyword>
<accession>A0A937K5U1</accession>
<name>A0A937K5U1_9CLOT</name>
<dbReference type="Pfam" id="PF11208">
    <property type="entry name" value="DUF2992"/>
    <property type="match status" value="1"/>
</dbReference>
<dbReference type="EMBL" id="JAESWA010000029">
    <property type="protein sequence ID" value="MBL4934092.1"/>
    <property type="molecule type" value="Genomic_DNA"/>
</dbReference>
<organism evidence="1 2">
    <name type="scientific">Clostridium paridis</name>
    <dbReference type="NCBI Taxonomy" id="2803863"/>
    <lineage>
        <taxon>Bacteria</taxon>
        <taxon>Bacillati</taxon>
        <taxon>Bacillota</taxon>
        <taxon>Clostridia</taxon>
        <taxon>Eubacteriales</taxon>
        <taxon>Clostridiaceae</taxon>
        <taxon>Clostridium</taxon>
    </lineage>
</organism>
<dbReference type="RefSeq" id="WP_202769551.1">
    <property type="nucleotide sequence ID" value="NZ_JAESWA010000029.1"/>
</dbReference>
<proteinExistence type="predicted"/>
<reference evidence="1" key="1">
    <citation type="submission" date="2021-01" db="EMBL/GenBank/DDBJ databases">
        <title>Genome public.</title>
        <authorList>
            <person name="Liu C."/>
            <person name="Sun Q."/>
        </authorList>
    </citation>
    <scope>NUCLEOTIDE SEQUENCE</scope>
    <source>
        <strain evidence="1">YIM B02565</strain>
    </source>
</reference>
<evidence type="ECO:0000313" key="1">
    <source>
        <dbReference type="EMBL" id="MBL4934092.1"/>
    </source>
</evidence>
<gene>
    <name evidence="1" type="ORF">JK634_20075</name>
</gene>
<dbReference type="AlphaFoldDB" id="A0A937K5U1"/>
<dbReference type="PIRSF" id="PIRSF021328">
    <property type="entry name" value="UCP021328"/>
    <property type="match status" value="1"/>
</dbReference>
<dbReference type="InterPro" id="IPR016787">
    <property type="entry name" value="UCP021328"/>
</dbReference>
<dbReference type="Proteomes" id="UP000623681">
    <property type="component" value="Unassembled WGS sequence"/>
</dbReference>
<evidence type="ECO:0000313" key="2">
    <source>
        <dbReference type="Proteomes" id="UP000623681"/>
    </source>
</evidence>
<sequence length="138" mass="16723">MNTEIKLTVFFQDPFWVGVFEKSEGDKLSVARVVFGSEPKDYEVYEYILRNYTALKFSISLQVEKEIARVINPKRLQRKLKKEIQEKGIGTKAQEVIKLQYETQKEERRHRRKEYRKEIEEERFIKKQEKKKQKKKGH</sequence>
<comment type="caution">
    <text evidence="1">The sequence shown here is derived from an EMBL/GenBank/DDBJ whole genome shotgun (WGS) entry which is preliminary data.</text>
</comment>